<accession>A0A8J3VVT8</accession>
<feature type="domain" description="HTH marR-type" evidence="4">
    <location>
        <begin position="13"/>
        <end position="147"/>
    </location>
</feature>
<keyword evidence="2" id="KW-0238">DNA-binding</keyword>
<dbReference type="GO" id="GO:0006950">
    <property type="term" value="P:response to stress"/>
    <property type="evidence" value="ECO:0007669"/>
    <property type="project" value="TreeGrafter"/>
</dbReference>
<name>A0A8J3VVT8_9ACTN</name>
<organism evidence="5 6">
    <name type="scientific">Rugosimonospora africana</name>
    <dbReference type="NCBI Taxonomy" id="556532"/>
    <lineage>
        <taxon>Bacteria</taxon>
        <taxon>Bacillati</taxon>
        <taxon>Actinomycetota</taxon>
        <taxon>Actinomycetes</taxon>
        <taxon>Micromonosporales</taxon>
        <taxon>Micromonosporaceae</taxon>
        <taxon>Rugosimonospora</taxon>
    </lineage>
</organism>
<dbReference type="PROSITE" id="PS50995">
    <property type="entry name" value="HTH_MARR_2"/>
    <property type="match status" value="1"/>
</dbReference>
<dbReference type="PROSITE" id="PS01117">
    <property type="entry name" value="HTH_MARR_1"/>
    <property type="match status" value="1"/>
</dbReference>
<evidence type="ECO:0000256" key="2">
    <source>
        <dbReference type="ARBA" id="ARBA00023125"/>
    </source>
</evidence>
<dbReference type="Gene3D" id="1.10.10.10">
    <property type="entry name" value="Winged helix-like DNA-binding domain superfamily/Winged helix DNA-binding domain"/>
    <property type="match status" value="1"/>
</dbReference>
<evidence type="ECO:0000313" key="5">
    <source>
        <dbReference type="EMBL" id="GIH20111.1"/>
    </source>
</evidence>
<evidence type="ECO:0000256" key="3">
    <source>
        <dbReference type="ARBA" id="ARBA00023163"/>
    </source>
</evidence>
<evidence type="ECO:0000313" key="6">
    <source>
        <dbReference type="Proteomes" id="UP000642748"/>
    </source>
</evidence>
<dbReference type="InterPro" id="IPR000835">
    <property type="entry name" value="HTH_MarR-typ"/>
</dbReference>
<dbReference type="Proteomes" id="UP000642748">
    <property type="component" value="Unassembled WGS sequence"/>
</dbReference>
<evidence type="ECO:0000259" key="4">
    <source>
        <dbReference type="PROSITE" id="PS50995"/>
    </source>
</evidence>
<protein>
    <submittedName>
        <fullName evidence="5">MarR family transcriptional regulator</fullName>
    </submittedName>
</protein>
<dbReference type="EMBL" id="BONZ01000089">
    <property type="protein sequence ID" value="GIH20111.1"/>
    <property type="molecule type" value="Genomic_DNA"/>
</dbReference>
<dbReference type="PANTHER" id="PTHR33164:SF94">
    <property type="entry name" value="TRANSCRIPTIONAL REGULATORY PROTEIN-RELATED"/>
    <property type="match status" value="1"/>
</dbReference>
<reference evidence="5" key="1">
    <citation type="submission" date="2021-01" db="EMBL/GenBank/DDBJ databases">
        <title>Whole genome shotgun sequence of Rugosimonospora africana NBRC 104875.</title>
        <authorList>
            <person name="Komaki H."/>
            <person name="Tamura T."/>
        </authorList>
    </citation>
    <scope>NUCLEOTIDE SEQUENCE</scope>
    <source>
        <strain evidence="5">NBRC 104875</strain>
    </source>
</reference>
<dbReference type="AlphaFoldDB" id="A0A8J3VVT8"/>
<dbReference type="InterPro" id="IPR036388">
    <property type="entry name" value="WH-like_DNA-bd_sf"/>
</dbReference>
<dbReference type="RefSeq" id="WP_239134356.1">
    <property type="nucleotide sequence ID" value="NZ_BONZ01000089.1"/>
</dbReference>
<dbReference type="InterPro" id="IPR039422">
    <property type="entry name" value="MarR/SlyA-like"/>
</dbReference>
<keyword evidence="3" id="KW-0804">Transcription</keyword>
<dbReference type="PANTHER" id="PTHR33164">
    <property type="entry name" value="TRANSCRIPTIONAL REGULATOR, MARR FAMILY"/>
    <property type="match status" value="1"/>
</dbReference>
<evidence type="ECO:0000256" key="1">
    <source>
        <dbReference type="ARBA" id="ARBA00023015"/>
    </source>
</evidence>
<comment type="caution">
    <text evidence="5">The sequence shown here is derived from an EMBL/GenBank/DDBJ whole genome shotgun (WGS) entry which is preliminary data.</text>
</comment>
<gene>
    <name evidence="5" type="ORF">Raf01_82830</name>
</gene>
<dbReference type="Pfam" id="PF01047">
    <property type="entry name" value="MarR"/>
    <property type="match status" value="1"/>
</dbReference>
<dbReference type="InterPro" id="IPR023187">
    <property type="entry name" value="Tscrpt_reg_MarR-type_CS"/>
</dbReference>
<dbReference type="GO" id="GO:0003677">
    <property type="term" value="F:DNA binding"/>
    <property type="evidence" value="ECO:0007669"/>
    <property type="project" value="UniProtKB-KW"/>
</dbReference>
<sequence>MPNTSGQPATASRESVIEALLTASRAMVAIAGRSLADVDTEVTLPQFRALVVLAARGPQRIVDIAADLGVAPSTATRMCDRLVRKDLLRRYRTPADRREVRLSLTAAGRALVRDVTRRRRDELARIIDAIPASAHAHVTTALQALNSAAGELPERDWWLGPEEAPVSPAVAVDDLVERTAVGLGDRP</sequence>
<proteinExistence type="predicted"/>
<keyword evidence="6" id="KW-1185">Reference proteome</keyword>
<dbReference type="GO" id="GO:0003700">
    <property type="term" value="F:DNA-binding transcription factor activity"/>
    <property type="evidence" value="ECO:0007669"/>
    <property type="project" value="InterPro"/>
</dbReference>
<dbReference type="SMART" id="SM00347">
    <property type="entry name" value="HTH_MARR"/>
    <property type="match status" value="1"/>
</dbReference>
<dbReference type="InterPro" id="IPR036390">
    <property type="entry name" value="WH_DNA-bd_sf"/>
</dbReference>
<keyword evidence="1" id="KW-0805">Transcription regulation</keyword>
<dbReference type="SUPFAM" id="SSF46785">
    <property type="entry name" value="Winged helix' DNA-binding domain"/>
    <property type="match status" value="1"/>
</dbReference>